<dbReference type="EMBL" id="MU790652">
    <property type="protein sequence ID" value="KAJ3995471.1"/>
    <property type="molecule type" value="Genomic_DNA"/>
</dbReference>
<sequence length="124" mass="13400">MIQNGTHSSPPIDPLVPALDKLQMELEDVKTRFDARIRTLSTQVHQLLSPPEKEEQEGATGFSSAEPVSGEEEQVSILPIDPVSTSSVGVEQAVLDASNIILGKSKEQVEEAISIAQDSVHEEL</sequence>
<evidence type="ECO:0000256" key="1">
    <source>
        <dbReference type="SAM" id="MobiDB-lite"/>
    </source>
</evidence>
<proteinExistence type="predicted"/>
<organism evidence="2 3">
    <name type="scientific">Lentinula boryana</name>
    <dbReference type="NCBI Taxonomy" id="40481"/>
    <lineage>
        <taxon>Eukaryota</taxon>
        <taxon>Fungi</taxon>
        <taxon>Dikarya</taxon>
        <taxon>Basidiomycota</taxon>
        <taxon>Agaricomycotina</taxon>
        <taxon>Agaricomycetes</taxon>
        <taxon>Agaricomycetidae</taxon>
        <taxon>Agaricales</taxon>
        <taxon>Marasmiineae</taxon>
        <taxon>Omphalotaceae</taxon>
        <taxon>Lentinula</taxon>
    </lineage>
</organism>
<gene>
    <name evidence="2" type="ORF">F5050DRAFT_1767118</name>
</gene>
<name>A0ABQ8QAC2_9AGAR</name>
<protein>
    <submittedName>
        <fullName evidence="2">Uncharacterized protein</fullName>
    </submittedName>
</protein>
<reference evidence="2" key="1">
    <citation type="submission" date="2022-08" db="EMBL/GenBank/DDBJ databases">
        <authorList>
            <consortium name="DOE Joint Genome Institute"/>
            <person name="Min B."/>
            <person name="Riley R."/>
            <person name="Sierra-Patev S."/>
            <person name="Naranjo-Ortiz M."/>
            <person name="Looney B."/>
            <person name="Konkel Z."/>
            <person name="Slot J.C."/>
            <person name="Sakamoto Y."/>
            <person name="Steenwyk J.L."/>
            <person name="Rokas A."/>
            <person name="Carro J."/>
            <person name="Camarero S."/>
            <person name="Ferreira P."/>
            <person name="Molpeceres G."/>
            <person name="Ruiz-Duenas F.J."/>
            <person name="Serrano A."/>
            <person name="Henrissat B."/>
            <person name="Drula E."/>
            <person name="Hughes K.W."/>
            <person name="Mata J.L."/>
            <person name="Ishikawa N.K."/>
            <person name="Vargas-Isla R."/>
            <person name="Ushijima S."/>
            <person name="Smith C.A."/>
            <person name="Ahrendt S."/>
            <person name="Andreopoulos W."/>
            <person name="He G."/>
            <person name="Labutti K."/>
            <person name="Lipzen A."/>
            <person name="Ng V."/>
            <person name="Sandor L."/>
            <person name="Barry K."/>
            <person name="Martinez A.T."/>
            <person name="Xiao Y."/>
            <person name="Gibbons J.G."/>
            <person name="Terashima K."/>
            <person name="Hibbett D.S."/>
            <person name="Grigoriev I.V."/>
        </authorList>
    </citation>
    <scope>NUCLEOTIDE SEQUENCE</scope>
    <source>
        <strain evidence="2">TFB10827</strain>
    </source>
</reference>
<dbReference type="Proteomes" id="UP001163828">
    <property type="component" value="Unassembled WGS sequence"/>
</dbReference>
<evidence type="ECO:0000313" key="2">
    <source>
        <dbReference type="EMBL" id="KAJ3995471.1"/>
    </source>
</evidence>
<comment type="caution">
    <text evidence="2">The sequence shown here is derived from an EMBL/GenBank/DDBJ whole genome shotgun (WGS) entry which is preliminary data.</text>
</comment>
<keyword evidence="3" id="KW-1185">Reference proteome</keyword>
<evidence type="ECO:0000313" key="3">
    <source>
        <dbReference type="Proteomes" id="UP001163828"/>
    </source>
</evidence>
<feature type="region of interest" description="Disordered" evidence="1">
    <location>
        <begin position="46"/>
        <end position="75"/>
    </location>
</feature>
<accession>A0ABQ8QAC2</accession>